<evidence type="ECO:0000256" key="4">
    <source>
        <dbReference type="ARBA" id="ARBA00023183"/>
    </source>
</evidence>
<evidence type="ECO:0000259" key="9">
    <source>
        <dbReference type="PROSITE" id="PS51323"/>
    </source>
</evidence>
<dbReference type="Ensembl" id="ENSGMOT00000037278.1">
    <property type="protein sequence ID" value="ENSGMOP00000029160.1"/>
    <property type="gene ID" value="ENSGMOG00000036458.1"/>
</dbReference>
<dbReference type="CDD" id="cd00191">
    <property type="entry name" value="TY"/>
    <property type="match status" value="1"/>
</dbReference>
<reference evidence="10" key="2">
    <citation type="submission" date="2025-09" db="UniProtKB">
        <authorList>
            <consortium name="Ensembl"/>
        </authorList>
    </citation>
    <scope>IDENTIFICATION</scope>
</reference>
<feature type="region of interest" description="Disordered" evidence="6">
    <location>
        <begin position="167"/>
        <end position="195"/>
    </location>
</feature>
<sequence length="195" mass="20591">MLLFLTMVLILQLALSLAHCPTCKGPVGHGVPVENGAPVPLPPRPQRPRPPGGGQTALARGEACGVYSLSSCPRGLRCLPMAGEARPLQALLEGRGVCSESNPTTRIHSAGKTPTHAGDHATPCRKLLLTVLRGLEGQLFQSLYDLYIPNCDKRGFFKKKQCRSSKGLGQRASCWSVDESGASVTPPSASPVSEA</sequence>
<keyword evidence="2" id="KW-0964">Secreted</keyword>
<dbReference type="Proteomes" id="UP000694546">
    <property type="component" value="Chromosome 13"/>
</dbReference>
<dbReference type="GO" id="GO:0031994">
    <property type="term" value="F:insulin-like growth factor I binding"/>
    <property type="evidence" value="ECO:0007669"/>
    <property type="project" value="TreeGrafter"/>
</dbReference>
<dbReference type="InterPro" id="IPR022321">
    <property type="entry name" value="IGFBP_1-6_chordata"/>
</dbReference>
<dbReference type="GeneTree" id="ENSGT00940000160528"/>
<feature type="domain" description="IGFBP N-terminal" evidence="9">
    <location>
        <begin position="16"/>
        <end position="101"/>
    </location>
</feature>
<dbReference type="Gene3D" id="4.10.40.20">
    <property type="match status" value="1"/>
</dbReference>
<dbReference type="AlphaFoldDB" id="A0A8C5ABS1"/>
<evidence type="ECO:0000259" key="8">
    <source>
        <dbReference type="PROSITE" id="PS51162"/>
    </source>
</evidence>
<evidence type="ECO:0000256" key="7">
    <source>
        <dbReference type="SAM" id="SignalP"/>
    </source>
</evidence>
<evidence type="ECO:0000256" key="5">
    <source>
        <dbReference type="PROSITE-ProRule" id="PRU00500"/>
    </source>
</evidence>
<dbReference type="SUPFAM" id="SSF57184">
    <property type="entry name" value="Growth factor receptor domain"/>
    <property type="match status" value="1"/>
</dbReference>
<dbReference type="PROSITE" id="PS51162">
    <property type="entry name" value="THYROGLOBULIN_1_2"/>
    <property type="match status" value="1"/>
</dbReference>
<dbReference type="InterPro" id="IPR000716">
    <property type="entry name" value="Thyroglobulin_1"/>
</dbReference>
<dbReference type="PANTHER" id="PTHR11551">
    <property type="entry name" value="INSULIN-LIKE GROWTH FACTOR BINDING PROTEIN"/>
    <property type="match status" value="1"/>
</dbReference>
<evidence type="ECO:0000313" key="10">
    <source>
        <dbReference type="Ensembl" id="ENSGMOP00000029160.1"/>
    </source>
</evidence>
<dbReference type="SUPFAM" id="SSF57610">
    <property type="entry name" value="Thyroglobulin type-1 domain"/>
    <property type="match status" value="1"/>
</dbReference>
<keyword evidence="11" id="KW-1185">Reference proteome</keyword>
<feature type="region of interest" description="Disordered" evidence="6">
    <location>
        <begin position="34"/>
        <end position="55"/>
    </location>
</feature>
<evidence type="ECO:0000256" key="3">
    <source>
        <dbReference type="ARBA" id="ARBA00023157"/>
    </source>
</evidence>
<dbReference type="PANTHER" id="PTHR11551:SF27">
    <property type="entry name" value="INSULIN-LIKE GROWTH FACTOR BINDING PROTEIN 6A PRECURSOR-RELATED"/>
    <property type="match status" value="1"/>
</dbReference>
<evidence type="ECO:0000256" key="2">
    <source>
        <dbReference type="ARBA" id="ARBA00022525"/>
    </source>
</evidence>
<name>A0A8C5ABS1_GADMO</name>
<feature type="compositionally biased region" description="Pro residues" evidence="6">
    <location>
        <begin position="39"/>
        <end position="51"/>
    </location>
</feature>
<comment type="caution">
    <text evidence="5">Lacks conserved residue(s) required for the propagation of feature annotation.</text>
</comment>
<dbReference type="PROSITE" id="PS51323">
    <property type="entry name" value="IGFBP_N_2"/>
    <property type="match status" value="1"/>
</dbReference>
<organism evidence="10 11">
    <name type="scientific">Gadus morhua</name>
    <name type="common">Atlantic cod</name>
    <dbReference type="NCBI Taxonomy" id="8049"/>
    <lineage>
        <taxon>Eukaryota</taxon>
        <taxon>Metazoa</taxon>
        <taxon>Chordata</taxon>
        <taxon>Craniata</taxon>
        <taxon>Vertebrata</taxon>
        <taxon>Euteleostomi</taxon>
        <taxon>Actinopterygii</taxon>
        <taxon>Neopterygii</taxon>
        <taxon>Teleostei</taxon>
        <taxon>Neoteleostei</taxon>
        <taxon>Acanthomorphata</taxon>
        <taxon>Zeiogadaria</taxon>
        <taxon>Gadariae</taxon>
        <taxon>Gadiformes</taxon>
        <taxon>Gadoidei</taxon>
        <taxon>Gadidae</taxon>
        <taxon>Gadus</taxon>
    </lineage>
</organism>
<dbReference type="InterPro" id="IPR036857">
    <property type="entry name" value="Thyroglobulin_1_sf"/>
</dbReference>
<dbReference type="InterPro" id="IPR000867">
    <property type="entry name" value="IGFBP-like"/>
</dbReference>
<dbReference type="GO" id="GO:0031995">
    <property type="term" value="F:insulin-like growth factor II binding"/>
    <property type="evidence" value="ECO:0007669"/>
    <property type="project" value="TreeGrafter"/>
</dbReference>
<keyword evidence="3" id="KW-1015">Disulfide bond</keyword>
<evidence type="ECO:0000313" key="11">
    <source>
        <dbReference type="Proteomes" id="UP000694546"/>
    </source>
</evidence>
<evidence type="ECO:0000256" key="6">
    <source>
        <dbReference type="SAM" id="MobiDB-lite"/>
    </source>
</evidence>
<feature type="chain" id="PRO_5034701699" evidence="7">
    <location>
        <begin position="19"/>
        <end position="195"/>
    </location>
</feature>
<dbReference type="GO" id="GO:0005615">
    <property type="term" value="C:extracellular space"/>
    <property type="evidence" value="ECO:0007669"/>
    <property type="project" value="TreeGrafter"/>
</dbReference>
<feature type="compositionally biased region" description="Low complexity" evidence="6">
    <location>
        <begin position="180"/>
        <end position="195"/>
    </location>
</feature>
<accession>A0A8C5ABS1</accession>
<dbReference type="GO" id="GO:0043567">
    <property type="term" value="P:regulation of insulin-like growth factor receptor signaling pathway"/>
    <property type="evidence" value="ECO:0007669"/>
    <property type="project" value="TreeGrafter"/>
</dbReference>
<evidence type="ECO:0000256" key="1">
    <source>
        <dbReference type="ARBA" id="ARBA00004613"/>
    </source>
</evidence>
<keyword evidence="4" id="KW-0340">Growth factor binding</keyword>
<dbReference type="InterPro" id="IPR009030">
    <property type="entry name" value="Growth_fac_rcpt_cys_sf"/>
</dbReference>
<comment type="subcellular location">
    <subcellularLocation>
        <location evidence="1">Secreted</location>
    </subcellularLocation>
</comment>
<dbReference type="SMART" id="SM00211">
    <property type="entry name" value="TY"/>
    <property type="match status" value="1"/>
</dbReference>
<proteinExistence type="predicted"/>
<dbReference type="Pfam" id="PF00086">
    <property type="entry name" value="Thyroglobulin_1"/>
    <property type="match status" value="1"/>
</dbReference>
<protein>
    <submittedName>
        <fullName evidence="10">Insulin-like growth factor binding protein 6a</fullName>
    </submittedName>
</protein>
<keyword evidence="7" id="KW-0732">Signal</keyword>
<feature type="domain" description="Thyroglobulin type-1" evidence="8">
    <location>
        <begin position="121"/>
        <end position="195"/>
    </location>
</feature>
<dbReference type="GO" id="GO:0001968">
    <property type="term" value="F:fibronectin binding"/>
    <property type="evidence" value="ECO:0007669"/>
    <property type="project" value="TreeGrafter"/>
</dbReference>
<reference evidence="10" key="1">
    <citation type="submission" date="2025-08" db="UniProtKB">
        <authorList>
            <consortium name="Ensembl"/>
        </authorList>
    </citation>
    <scope>IDENTIFICATION</scope>
</reference>
<feature type="signal peptide" evidence="7">
    <location>
        <begin position="1"/>
        <end position="18"/>
    </location>
</feature>
<dbReference type="PRINTS" id="PR01976">
    <property type="entry name" value="IGFBPFAMILY"/>
</dbReference>
<dbReference type="Gene3D" id="4.10.800.10">
    <property type="entry name" value="Thyroglobulin type-1"/>
    <property type="match status" value="1"/>
</dbReference>